<keyword evidence="1" id="KW-0812">Transmembrane</keyword>
<keyword evidence="1" id="KW-1133">Transmembrane helix</keyword>
<evidence type="ECO:0000256" key="1">
    <source>
        <dbReference type="SAM" id="Phobius"/>
    </source>
</evidence>
<accession>A0A3B1AW99</accession>
<gene>
    <name evidence="2" type="ORF">MNBD_GAMMA25-83</name>
</gene>
<feature type="transmembrane region" description="Helical" evidence="1">
    <location>
        <begin position="61"/>
        <end position="83"/>
    </location>
</feature>
<feature type="transmembrane region" description="Helical" evidence="1">
    <location>
        <begin position="95"/>
        <end position="117"/>
    </location>
</feature>
<reference evidence="2" key="1">
    <citation type="submission" date="2018-06" db="EMBL/GenBank/DDBJ databases">
        <authorList>
            <person name="Zhirakovskaya E."/>
        </authorList>
    </citation>
    <scope>NUCLEOTIDE SEQUENCE</scope>
</reference>
<name>A0A3B1AW99_9ZZZZ</name>
<protein>
    <recommendedName>
        <fullName evidence="3">Phage holin family protein</fullName>
    </recommendedName>
</protein>
<dbReference type="PANTHER" id="PTHR37309">
    <property type="entry name" value="SLR0284 PROTEIN"/>
    <property type="match status" value="1"/>
</dbReference>
<dbReference type="EMBL" id="UOFY01000047">
    <property type="protein sequence ID" value="VAX10319.1"/>
    <property type="molecule type" value="Genomic_DNA"/>
</dbReference>
<dbReference type="Pfam" id="PF04020">
    <property type="entry name" value="Phage_holin_4_2"/>
    <property type="match status" value="1"/>
</dbReference>
<dbReference type="PANTHER" id="PTHR37309:SF1">
    <property type="entry name" value="SLR0284 PROTEIN"/>
    <property type="match status" value="1"/>
</dbReference>
<feature type="transmembrane region" description="Helical" evidence="1">
    <location>
        <begin position="33"/>
        <end position="55"/>
    </location>
</feature>
<sequence>MLIGIIIIWLITAIGLLIASLILPGIRIKSTATLLKAALVLGLINAFIRPLLWFFTLPLTVLTFGLFALVINAFTIWMTARLVRDFEVRSFGSAILAAIIMAILGLLGFALLQWFMIDSVSWYYFEQMPGHSPGMFI</sequence>
<proteinExistence type="predicted"/>
<feature type="transmembrane region" description="Helical" evidence="1">
    <location>
        <begin position="6"/>
        <end position="26"/>
    </location>
</feature>
<organism evidence="2">
    <name type="scientific">hydrothermal vent metagenome</name>
    <dbReference type="NCBI Taxonomy" id="652676"/>
    <lineage>
        <taxon>unclassified sequences</taxon>
        <taxon>metagenomes</taxon>
        <taxon>ecological metagenomes</taxon>
    </lineage>
</organism>
<dbReference type="AlphaFoldDB" id="A0A3B1AW99"/>
<keyword evidence="1" id="KW-0472">Membrane</keyword>
<dbReference type="InterPro" id="IPR007165">
    <property type="entry name" value="Phage_holin_4_2"/>
</dbReference>
<evidence type="ECO:0008006" key="3">
    <source>
        <dbReference type="Google" id="ProtNLM"/>
    </source>
</evidence>
<evidence type="ECO:0000313" key="2">
    <source>
        <dbReference type="EMBL" id="VAX10319.1"/>
    </source>
</evidence>